<dbReference type="AlphaFoldDB" id="A0A1B6H789"/>
<dbReference type="InterPro" id="IPR043502">
    <property type="entry name" value="DNA/RNA_pol_sf"/>
</dbReference>
<feature type="domain" description="Reverse transcriptase" evidence="1">
    <location>
        <begin position="167"/>
        <end position="447"/>
    </location>
</feature>
<dbReference type="GO" id="GO:0071897">
    <property type="term" value="P:DNA biosynthetic process"/>
    <property type="evidence" value="ECO:0007669"/>
    <property type="project" value="UniProtKB-ARBA"/>
</dbReference>
<evidence type="ECO:0000313" key="2">
    <source>
        <dbReference type="EMBL" id="JAS70595.1"/>
    </source>
</evidence>
<dbReference type="SUPFAM" id="SSF56672">
    <property type="entry name" value="DNA/RNA polymerases"/>
    <property type="match status" value="1"/>
</dbReference>
<organism evidence="2">
    <name type="scientific">Homalodisca liturata</name>
    <dbReference type="NCBI Taxonomy" id="320908"/>
    <lineage>
        <taxon>Eukaryota</taxon>
        <taxon>Metazoa</taxon>
        <taxon>Ecdysozoa</taxon>
        <taxon>Arthropoda</taxon>
        <taxon>Hexapoda</taxon>
        <taxon>Insecta</taxon>
        <taxon>Pterygota</taxon>
        <taxon>Neoptera</taxon>
        <taxon>Paraneoptera</taxon>
        <taxon>Hemiptera</taxon>
        <taxon>Auchenorrhyncha</taxon>
        <taxon>Membracoidea</taxon>
        <taxon>Cicadellidae</taxon>
        <taxon>Cicadellinae</taxon>
        <taxon>Proconiini</taxon>
        <taxon>Homalodisca</taxon>
    </lineage>
</organism>
<proteinExistence type="predicted"/>
<feature type="non-terminal residue" evidence="2">
    <location>
        <position position="1"/>
    </location>
</feature>
<protein>
    <recommendedName>
        <fullName evidence="1">Reverse transcriptase domain-containing protein</fullName>
    </recommendedName>
</protein>
<gene>
    <name evidence="2" type="ORF">g.26843</name>
</gene>
<dbReference type="Pfam" id="PF00078">
    <property type="entry name" value="RVT_1"/>
    <property type="match status" value="1"/>
</dbReference>
<dbReference type="CDD" id="cd01650">
    <property type="entry name" value="RT_nLTR_like"/>
    <property type="match status" value="1"/>
</dbReference>
<sequence length="644" mass="73206">SWPPHIDFVNETNFLGIKLDSNLSWPPHIDSFSKKLNTSLYALRCIKTICYSNTRVKAFKELLVKDEQGKLLRDPVAVSDRFNTFFVEVGKRVKSHADSSGSMSYRYSPAERVCSSMVLFPANQGEVLKVIKSLKPGSSAGFDGISSNLLKNCADLLVGPLTYLINCSFEEGIFPTALKLSIVKPLYKKNGSDHDINNFRPIAILSTFSKVFEKLFLARLSSFLISNNILYAHQYGFREGLSTTNAMFSLISDVTKALDNKEHVHGLFLDLSKAFDVVDHTLLLRKLEYLGLRGNVFEWIHSYVTGRKQMVEIPYMDADGLLKKKLSQELIVRTGVPQGSVLGPVFFLLFVNDIAGCISDSHLYLFADDTSLVVSSKSKPQLENQIFIDGSSLFQWLEENSLCINTAKTKLVDFAIRNQLDNECLNIIIGDTEFSPSATVNYLGVVFDRNLNFSNHIEKVTGKLSSSIFLLSRLACFKSADILLLAYHGCFYPYLSYAVPIWGHESTKTQYVFRLQKRAVRIVFHLAGNQSCRSLFREKGILTFPSIYILNSLTFLIKNFGLFTSHITHTHRYQLRHNNNITLPRHSTTFFRNKTYSSCISLFNSLPQYLKNVKEPNKFKSQLKKFLIQKEYYSVQDYLLEKKD</sequence>
<accession>A0A1B6H789</accession>
<name>A0A1B6H789_9HEMI</name>
<reference evidence="2" key="1">
    <citation type="submission" date="2015-11" db="EMBL/GenBank/DDBJ databases">
        <title>De novo transcriptome assembly of four potential Pierce s Disease insect vectors from Arizona vineyards.</title>
        <authorList>
            <person name="Tassone E.E."/>
        </authorList>
    </citation>
    <scope>NUCLEOTIDE SEQUENCE</scope>
</reference>
<dbReference type="EMBL" id="GECU01037111">
    <property type="protein sequence ID" value="JAS70595.1"/>
    <property type="molecule type" value="Transcribed_RNA"/>
</dbReference>
<evidence type="ECO:0000259" key="1">
    <source>
        <dbReference type="PROSITE" id="PS50878"/>
    </source>
</evidence>
<dbReference type="PANTHER" id="PTHR33332">
    <property type="entry name" value="REVERSE TRANSCRIPTASE DOMAIN-CONTAINING PROTEIN"/>
    <property type="match status" value="1"/>
</dbReference>
<dbReference type="InterPro" id="IPR000477">
    <property type="entry name" value="RT_dom"/>
</dbReference>
<dbReference type="PROSITE" id="PS50878">
    <property type="entry name" value="RT_POL"/>
    <property type="match status" value="1"/>
</dbReference>